<evidence type="ECO:0000256" key="8">
    <source>
        <dbReference type="ARBA" id="ARBA00048738"/>
    </source>
</evidence>
<proteinExistence type="inferred from homology"/>
<dbReference type="PROSITE" id="PS00187">
    <property type="entry name" value="TPP_ENZYMES"/>
    <property type="match status" value="1"/>
</dbReference>
<evidence type="ECO:0000313" key="12">
    <source>
        <dbReference type="Proteomes" id="UP000694941"/>
    </source>
</evidence>
<evidence type="ECO:0000256" key="7">
    <source>
        <dbReference type="ARBA" id="ARBA00030510"/>
    </source>
</evidence>
<evidence type="ECO:0000259" key="10">
    <source>
        <dbReference type="Pfam" id="PF00205"/>
    </source>
</evidence>
<dbReference type="InterPro" id="IPR011766">
    <property type="entry name" value="TPP_enzyme_TPP-bd"/>
</dbReference>
<comment type="catalytic activity">
    <reaction evidence="9">
        <text>(2R)-hydroxyhexadecanoyl-CoA = pentadecanal + formyl-CoA</text>
        <dbReference type="Rhea" id="RHEA:55212"/>
        <dbReference type="ChEBI" id="CHEBI:17302"/>
        <dbReference type="ChEBI" id="CHEBI:57376"/>
        <dbReference type="ChEBI" id="CHEBI:138654"/>
    </reaction>
    <physiologicalReaction direction="left-to-right" evidence="9">
        <dbReference type="Rhea" id="RHEA:55213"/>
    </physiologicalReaction>
</comment>
<evidence type="ECO:0000256" key="9">
    <source>
        <dbReference type="ARBA" id="ARBA00048767"/>
    </source>
</evidence>
<name>A0ABM1BSL0_LIMPO</name>
<dbReference type="InterPro" id="IPR045229">
    <property type="entry name" value="TPP_enz"/>
</dbReference>
<comment type="cofactor">
    <cofactor evidence="1">
        <name>Mg(2+)</name>
        <dbReference type="ChEBI" id="CHEBI:18420"/>
    </cofactor>
</comment>
<dbReference type="GeneID" id="106471786"/>
<dbReference type="SUPFAM" id="SSF52467">
    <property type="entry name" value="DHS-like NAD/FAD-binding domain"/>
    <property type="match status" value="1"/>
</dbReference>
<keyword evidence="12" id="KW-1185">Reference proteome</keyword>
<dbReference type="Pfam" id="PF02775">
    <property type="entry name" value="TPP_enzyme_C"/>
    <property type="match status" value="1"/>
</dbReference>
<comment type="catalytic activity">
    <reaction evidence="8">
        <text>2-hydroxyoctadecanoyl-CoA = heptadecanal + formyl-CoA</text>
        <dbReference type="Rhea" id="RHEA:55196"/>
        <dbReference type="ChEBI" id="CHEBI:57376"/>
        <dbReference type="ChEBI" id="CHEBI:74116"/>
        <dbReference type="ChEBI" id="CHEBI:138631"/>
    </reaction>
    <physiologicalReaction direction="left-to-right" evidence="8">
        <dbReference type="Rhea" id="RHEA:55197"/>
    </physiologicalReaction>
</comment>
<dbReference type="PANTHER" id="PTHR18968">
    <property type="entry name" value="THIAMINE PYROPHOSPHATE ENZYMES"/>
    <property type="match status" value="1"/>
</dbReference>
<dbReference type="Gene3D" id="3.40.50.970">
    <property type="match status" value="1"/>
</dbReference>
<dbReference type="Proteomes" id="UP000694941">
    <property type="component" value="Unplaced"/>
</dbReference>
<comment type="similarity">
    <text evidence="3">Belongs to the TPP enzyme family.</text>
</comment>
<dbReference type="Gene3D" id="3.40.50.1220">
    <property type="entry name" value="TPP-binding domain"/>
    <property type="match status" value="1"/>
</dbReference>
<organism evidence="12 13">
    <name type="scientific">Limulus polyphemus</name>
    <name type="common">Atlantic horseshoe crab</name>
    <dbReference type="NCBI Taxonomy" id="6850"/>
    <lineage>
        <taxon>Eukaryota</taxon>
        <taxon>Metazoa</taxon>
        <taxon>Ecdysozoa</taxon>
        <taxon>Arthropoda</taxon>
        <taxon>Chelicerata</taxon>
        <taxon>Merostomata</taxon>
        <taxon>Xiphosura</taxon>
        <taxon>Limulidae</taxon>
        <taxon>Limulus</taxon>
    </lineage>
</organism>
<evidence type="ECO:0000256" key="2">
    <source>
        <dbReference type="ARBA" id="ARBA00001964"/>
    </source>
</evidence>
<evidence type="ECO:0000256" key="5">
    <source>
        <dbReference type="ARBA" id="ARBA00022723"/>
    </source>
</evidence>
<evidence type="ECO:0000313" key="13">
    <source>
        <dbReference type="RefSeq" id="XP_013787862.2"/>
    </source>
</evidence>
<keyword evidence="5" id="KW-0479">Metal-binding</keyword>
<reference evidence="13" key="1">
    <citation type="submission" date="2025-08" db="UniProtKB">
        <authorList>
            <consortium name="RefSeq"/>
        </authorList>
    </citation>
    <scope>IDENTIFICATION</scope>
    <source>
        <tissue evidence="13">Muscle</tissue>
    </source>
</reference>
<dbReference type="Pfam" id="PF00205">
    <property type="entry name" value="TPP_enzyme_M"/>
    <property type="match status" value="1"/>
</dbReference>
<dbReference type="InterPro" id="IPR000399">
    <property type="entry name" value="TPP-bd_CS"/>
</dbReference>
<dbReference type="CDD" id="cd02004">
    <property type="entry name" value="TPP_BZL_OCoD_HPCL"/>
    <property type="match status" value="1"/>
</dbReference>
<dbReference type="InterPro" id="IPR029035">
    <property type="entry name" value="DHS-like_NAD/FAD-binding_dom"/>
</dbReference>
<accession>A0ABM1BSL0</accession>
<dbReference type="SUPFAM" id="SSF52518">
    <property type="entry name" value="Thiamin diphosphate-binding fold (THDP-binding)"/>
    <property type="match status" value="1"/>
</dbReference>
<dbReference type="InterPro" id="IPR029061">
    <property type="entry name" value="THDP-binding"/>
</dbReference>
<evidence type="ECO:0000256" key="6">
    <source>
        <dbReference type="ARBA" id="ARBA00023052"/>
    </source>
</evidence>
<protein>
    <recommendedName>
        <fullName evidence="4">2-hydroxyacyl-CoA lyase 2</fullName>
    </recommendedName>
    <alternativeName>
        <fullName evidence="7">IlvB-like protein</fullName>
    </alternativeName>
</protein>
<dbReference type="PANTHER" id="PTHR18968:SF166">
    <property type="entry name" value="2-HYDROXYACYL-COA LYASE 2"/>
    <property type="match status" value="1"/>
</dbReference>
<dbReference type="InterPro" id="IPR012000">
    <property type="entry name" value="Thiamin_PyroP_enz_cen_dom"/>
</dbReference>
<feature type="domain" description="Thiamine pyrophosphate enzyme TPP-binding" evidence="11">
    <location>
        <begin position="180"/>
        <end position="331"/>
    </location>
</feature>
<evidence type="ECO:0000256" key="4">
    <source>
        <dbReference type="ARBA" id="ARBA00018936"/>
    </source>
</evidence>
<evidence type="ECO:0000259" key="11">
    <source>
        <dbReference type="Pfam" id="PF02775"/>
    </source>
</evidence>
<feature type="domain" description="Thiamine pyrophosphate enzyme central" evidence="10">
    <location>
        <begin position="3"/>
        <end position="118"/>
    </location>
</feature>
<keyword evidence="6" id="KW-0786">Thiamine pyrophosphate</keyword>
<comment type="cofactor">
    <cofactor evidence="2">
        <name>thiamine diphosphate</name>
        <dbReference type="ChEBI" id="CHEBI:58937"/>
    </cofactor>
</comment>
<evidence type="ECO:0000256" key="1">
    <source>
        <dbReference type="ARBA" id="ARBA00001946"/>
    </source>
</evidence>
<sequence length="345" mass="38461">MIVGSQAVLPPTPPELLKNVLESLGIPCFLGGMSRGMLGRYNKLLLRHKRKEALKEADLVILAGAVCDFRLSYGRVLNKKSKIIVINRDKNQMLKNSDIFWKPTVAVQGDVGSFLVKLSYNLKGYKCDEDWIIQLKERDEEKEKHNRKMADHPTEQHLNPVDILFHLEEVLGDKTIMIVDGGDFVGTAAYILRPRGPLKWLDPGAFGTLGVGAGFALGAKLCFPDNEVVIIYGDGSFGYSIAEFDTFKRHKVPVMAVVGNDACWSQIAREQVPMFGTSTACDLEYTPYHQVVEGFGAKGMVMFDAHHGEETKLFEEARHVYQQGRCVLINVLIGKTKFREGSISV</sequence>
<dbReference type="RefSeq" id="XP_013787862.2">
    <property type="nucleotide sequence ID" value="XM_013932408.2"/>
</dbReference>
<gene>
    <name evidence="13" type="primary">LOC106471786</name>
</gene>
<evidence type="ECO:0000256" key="3">
    <source>
        <dbReference type="ARBA" id="ARBA00007812"/>
    </source>
</evidence>